<comment type="caution">
    <text evidence="1">The sequence shown here is derived from an EMBL/GenBank/DDBJ whole genome shotgun (WGS) entry which is preliminary data.</text>
</comment>
<dbReference type="Gene3D" id="1.20.1260.10">
    <property type="match status" value="1"/>
</dbReference>
<dbReference type="EMBL" id="JAKOAV010000014">
    <property type="protein sequence ID" value="MDF9408462.1"/>
    <property type="molecule type" value="Genomic_DNA"/>
</dbReference>
<reference evidence="1" key="1">
    <citation type="submission" date="2022-02" db="EMBL/GenBank/DDBJ databases">
        <authorList>
            <person name="Leng L."/>
        </authorList>
    </citation>
    <scope>NUCLEOTIDE SEQUENCE</scope>
    <source>
        <strain evidence="1">JI</strain>
    </source>
</reference>
<name>A0A9X4H5G7_9FIRM</name>
<protein>
    <recommendedName>
        <fullName evidence="3">Spore coat protein</fullName>
    </recommendedName>
</protein>
<dbReference type="InterPro" id="IPR012347">
    <property type="entry name" value="Ferritin-like"/>
</dbReference>
<keyword evidence="2" id="KW-1185">Reference proteome</keyword>
<gene>
    <name evidence="1" type="ORF">L7E55_08840</name>
</gene>
<sequence>MEQLTQMELLQLEELLRAEELAVKKSEFFADNCHDADLKKIFQESGGVHRGHMDGLLRQLRSLNGKATGAH</sequence>
<evidence type="ECO:0000313" key="2">
    <source>
        <dbReference type="Proteomes" id="UP001154312"/>
    </source>
</evidence>
<evidence type="ECO:0008006" key="3">
    <source>
        <dbReference type="Google" id="ProtNLM"/>
    </source>
</evidence>
<dbReference type="AlphaFoldDB" id="A0A9X4H5G7"/>
<organism evidence="1 2">
    <name type="scientific">Pelotomaculum isophthalicicum JI</name>
    <dbReference type="NCBI Taxonomy" id="947010"/>
    <lineage>
        <taxon>Bacteria</taxon>
        <taxon>Bacillati</taxon>
        <taxon>Bacillota</taxon>
        <taxon>Clostridia</taxon>
        <taxon>Eubacteriales</taxon>
        <taxon>Desulfotomaculaceae</taxon>
        <taxon>Pelotomaculum</taxon>
    </lineage>
</organism>
<accession>A0A9X4H5G7</accession>
<proteinExistence type="predicted"/>
<dbReference type="Proteomes" id="UP001154312">
    <property type="component" value="Unassembled WGS sequence"/>
</dbReference>
<evidence type="ECO:0000313" key="1">
    <source>
        <dbReference type="EMBL" id="MDF9408462.1"/>
    </source>
</evidence>
<dbReference type="RefSeq" id="WP_277443786.1">
    <property type="nucleotide sequence ID" value="NZ_JAKOAV010000014.1"/>
</dbReference>